<dbReference type="InterPro" id="IPR000531">
    <property type="entry name" value="Beta-barrel_TonB"/>
</dbReference>
<dbReference type="PANTHER" id="PTHR47234:SF1">
    <property type="entry name" value="TONB-DEPENDENT RECEPTOR"/>
    <property type="match status" value="1"/>
</dbReference>
<dbReference type="PANTHER" id="PTHR47234">
    <property type="match status" value="1"/>
</dbReference>
<evidence type="ECO:0000256" key="8">
    <source>
        <dbReference type="PROSITE-ProRule" id="PRU01360"/>
    </source>
</evidence>
<dbReference type="InterPro" id="IPR037066">
    <property type="entry name" value="Plug_dom_sf"/>
</dbReference>
<evidence type="ECO:0000256" key="4">
    <source>
        <dbReference type="ARBA" id="ARBA00022692"/>
    </source>
</evidence>
<name>A0A368BMV9_9GAMM</name>
<dbReference type="InterPro" id="IPR012910">
    <property type="entry name" value="Plug_dom"/>
</dbReference>
<keyword evidence="3 8" id="KW-1134">Transmembrane beta strand</keyword>
<evidence type="ECO:0000256" key="2">
    <source>
        <dbReference type="ARBA" id="ARBA00022448"/>
    </source>
</evidence>
<dbReference type="PROSITE" id="PS52016">
    <property type="entry name" value="TONB_DEPENDENT_REC_3"/>
    <property type="match status" value="1"/>
</dbReference>
<dbReference type="InterPro" id="IPR036942">
    <property type="entry name" value="Beta-barrel_TonB_sf"/>
</dbReference>
<dbReference type="Pfam" id="PF07715">
    <property type="entry name" value="Plug"/>
    <property type="match status" value="1"/>
</dbReference>
<keyword evidence="4 8" id="KW-0812">Transmembrane</keyword>
<evidence type="ECO:0000256" key="1">
    <source>
        <dbReference type="ARBA" id="ARBA00004571"/>
    </source>
</evidence>
<feature type="chain" id="PRO_5016867336" evidence="10">
    <location>
        <begin position="22"/>
        <end position="887"/>
    </location>
</feature>
<dbReference type="SUPFAM" id="SSF56935">
    <property type="entry name" value="Porins"/>
    <property type="match status" value="1"/>
</dbReference>
<organism evidence="13 14">
    <name type="scientific">SAR86 cluster bacterium</name>
    <dbReference type="NCBI Taxonomy" id="2030880"/>
    <lineage>
        <taxon>Bacteria</taxon>
        <taxon>Pseudomonadati</taxon>
        <taxon>Pseudomonadota</taxon>
        <taxon>Gammaproteobacteria</taxon>
        <taxon>SAR86 cluster</taxon>
    </lineage>
</organism>
<dbReference type="Proteomes" id="UP000252147">
    <property type="component" value="Unassembled WGS sequence"/>
</dbReference>
<evidence type="ECO:0000256" key="6">
    <source>
        <dbReference type="ARBA" id="ARBA00023136"/>
    </source>
</evidence>
<dbReference type="AlphaFoldDB" id="A0A368BMV9"/>
<keyword evidence="2 8" id="KW-0813">Transport</keyword>
<dbReference type="Pfam" id="PF00593">
    <property type="entry name" value="TonB_dep_Rec_b-barrel"/>
    <property type="match status" value="1"/>
</dbReference>
<comment type="subcellular location">
    <subcellularLocation>
        <location evidence="1 8">Cell outer membrane</location>
        <topology evidence="1 8">Multi-pass membrane protein</topology>
    </subcellularLocation>
</comment>
<proteinExistence type="inferred from homology"/>
<protein>
    <submittedName>
        <fullName evidence="13">TonB-dependent receptor</fullName>
    </submittedName>
</protein>
<evidence type="ECO:0000259" key="11">
    <source>
        <dbReference type="Pfam" id="PF00593"/>
    </source>
</evidence>
<comment type="caution">
    <text evidence="13">The sequence shown here is derived from an EMBL/GenBank/DDBJ whole genome shotgun (WGS) entry which is preliminary data.</text>
</comment>
<keyword evidence="10" id="KW-0732">Signal</keyword>
<evidence type="ECO:0000256" key="10">
    <source>
        <dbReference type="SAM" id="SignalP"/>
    </source>
</evidence>
<reference evidence="13 14" key="1">
    <citation type="journal article" date="2018" name="Microbiome">
        <title>Fine metagenomic profile of the Mediterranean stratified and mixed water columns revealed by assembly and recruitment.</title>
        <authorList>
            <person name="Haro-Moreno J.M."/>
            <person name="Lopez-Perez M."/>
            <person name="De La Torre J.R."/>
            <person name="Picazo A."/>
            <person name="Camacho A."/>
            <person name="Rodriguez-Valera F."/>
        </authorList>
    </citation>
    <scope>NUCLEOTIDE SEQUENCE [LARGE SCALE GENOMIC DNA]</scope>
    <source>
        <strain evidence="13">MED-G83</strain>
    </source>
</reference>
<keyword evidence="13" id="KW-0675">Receptor</keyword>
<dbReference type="GO" id="GO:0009279">
    <property type="term" value="C:cell outer membrane"/>
    <property type="evidence" value="ECO:0007669"/>
    <property type="project" value="UniProtKB-SubCell"/>
</dbReference>
<evidence type="ECO:0000313" key="13">
    <source>
        <dbReference type="EMBL" id="RCL38415.1"/>
    </source>
</evidence>
<evidence type="ECO:0000256" key="9">
    <source>
        <dbReference type="RuleBase" id="RU003357"/>
    </source>
</evidence>
<evidence type="ECO:0000256" key="5">
    <source>
        <dbReference type="ARBA" id="ARBA00023077"/>
    </source>
</evidence>
<evidence type="ECO:0000256" key="7">
    <source>
        <dbReference type="ARBA" id="ARBA00023237"/>
    </source>
</evidence>
<evidence type="ECO:0000259" key="12">
    <source>
        <dbReference type="Pfam" id="PF07715"/>
    </source>
</evidence>
<keyword evidence="6 8" id="KW-0472">Membrane</keyword>
<comment type="similarity">
    <text evidence="8 9">Belongs to the TonB-dependent receptor family.</text>
</comment>
<gene>
    <name evidence="13" type="ORF">DBW97_02625</name>
</gene>
<dbReference type="EMBL" id="QOPD01000003">
    <property type="protein sequence ID" value="RCL38415.1"/>
    <property type="molecule type" value="Genomic_DNA"/>
</dbReference>
<evidence type="ECO:0000256" key="3">
    <source>
        <dbReference type="ARBA" id="ARBA00022452"/>
    </source>
</evidence>
<keyword evidence="5 9" id="KW-0798">TonB box</keyword>
<sequence>MNILRFLLSLVLLVSINSYLAAQEAEEESVEEVVVTGSRIATSEFEGAQPVLVIDQEDIQKTGEMSISDVLRETPINTYGSFYERSGSSAGSQSTLALRGLGSSRTLVLIDGKRLPGSPKLGGDSANLNLIPTAAIERVEILADGASAVYGSDAIGGVVNVITKKGFDGMSFSGTLSSPEQPGGGEETFSFVGGMTNDNSQVTFTYEHQERGIIFLGDRPYDAGRAPTDGDYSSSFNVSTYAYNYRLLDDWTAPDGRVFKEGTYFPDASCAGDSRFVENGATYTWGNSPTDGVKNTVCLYDYTKIMAQNAGKKFDAFTVNTSTNLGWSNFYSRIVTSRNEAYGRYAPPAAFVSTFPAGIGEVRIPASDGFAETTAVLGVDAQLRKRFIEIGPRESFWTDWTADAVAGFNGTFNGLDWDVSLQYNKTDYDDYDCCYLQTPEFVAVSAGIQADGIYNGWTSPFDPEAVAYYTASPTETATSDFRNLSMSVTGELFPGTQFAAGYESANFTYQNLYDKQSEAGNVGGSSGNSDSGARDYTAIYFETSTSLLDGRGEVQLAGRQDDYSDFGSNFSYTVKGLFSVMENLTVRASLGTGFKAPGLGSMFGATSYSAEYHVDYLYCEANGIARADCQENQVNTYIASNPNLGPEESESMNFGVIYDFELFGNHSVALDIFETTVSGIITSIEVQDIIDATVLGKADQLSSQGAYCTRTGSATGPLEECFINPINGNDISVGGFDVKWQGTFNTPVGDVDTGLVYTQMTKNEAEAFFNGPVVDYVGLPSSPEFRYKFDVGYNLPMLQNLRLGVEYEYIDSYANNTDADYNPVGEVDSWTQVNLRANYQMLDNVGLRLVVRNLDNADPVFFTNGTYDRFLHNNYGRVVIFGFNVSY</sequence>
<feature type="signal peptide" evidence="10">
    <location>
        <begin position="1"/>
        <end position="21"/>
    </location>
</feature>
<feature type="domain" description="TonB-dependent receptor plug" evidence="12">
    <location>
        <begin position="46"/>
        <end position="158"/>
    </location>
</feature>
<feature type="domain" description="TonB-dependent receptor-like beta-barrel" evidence="11">
    <location>
        <begin position="401"/>
        <end position="854"/>
    </location>
</feature>
<keyword evidence="7 8" id="KW-0998">Cell outer membrane</keyword>
<dbReference type="InterPro" id="IPR039426">
    <property type="entry name" value="TonB-dep_rcpt-like"/>
</dbReference>
<evidence type="ECO:0000313" key="14">
    <source>
        <dbReference type="Proteomes" id="UP000252147"/>
    </source>
</evidence>
<accession>A0A368BMV9</accession>
<dbReference type="Gene3D" id="2.170.130.10">
    <property type="entry name" value="TonB-dependent receptor, plug domain"/>
    <property type="match status" value="1"/>
</dbReference>
<dbReference type="Gene3D" id="2.40.170.20">
    <property type="entry name" value="TonB-dependent receptor, beta-barrel domain"/>
    <property type="match status" value="1"/>
</dbReference>